<feature type="transmembrane region" description="Helical" evidence="7">
    <location>
        <begin position="360"/>
        <end position="378"/>
    </location>
</feature>
<evidence type="ECO:0000259" key="8">
    <source>
        <dbReference type="Pfam" id="PF02687"/>
    </source>
</evidence>
<evidence type="ECO:0000256" key="3">
    <source>
        <dbReference type="ARBA" id="ARBA00022692"/>
    </source>
</evidence>
<feature type="domain" description="ABC3 transporter permease C-terminal" evidence="8">
    <location>
        <begin position="276"/>
        <end position="387"/>
    </location>
</feature>
<evidence type="ECO:0000256" key="6">
    <source>
        <dbReference type="ARBA" id="ARBA00038076"/>
    </source>
</evidence>
<proteinExistence type="inferred from homology"/>
<dbReference type="Proteomes" id="UP000886785">
    <property type="component" value="Unassembled WGS sequence"/>
</dbReference>
<dbReference type="Pfam" id="PF02687">
    <property type="entry name" value="FtsX"/>
    <property type="match status" value="1"/>
</dbReference>
<dbReference type="InterPro" id="IPR025857">
    <property type="entry name" value="MacB_PCD"/>
</dbReference>
<reference evidence="10" key="1">
    <citation type="submission" date="2020-10" db="EMBL/GenBank/DDBJ databases">
        <authorList>
            <person name="Gilroy R."/>
        </authorList>
    </citation>
    <scope>NUCLEOTIDE SEQUENCE</scope>
    <source>
        <strain evidence="10">ChiSjej1B19-7085</strain>
    </source>
</reference>
<comment type="subcellular location">
    <subcellularLocation>
        <location evidence="1">Cell membrane</location>
        <topology evidence="1">Multi-pass membrane protein</topology>
    </subcellularLocation>
</comment>
<comment type="similarity">
    <text evidence="6">Belongs to the ABC-4 integral membrane protein family.</text>
</comment>
<gene>
    <name evidence="10" type="ORF">IAA54_01565</name>
</gene>
<dbReference type="PANTHER" id="PTHR30572:SF4">
    <property type="entry name" value="ABC TRANSPORTER PERMEASE YTRF"/>
    <property type="match status" value="1"/>
</dbReference>
<dbReference type="GO" id="GO:0022857">
    <property type="term" value="F:transmembrane transporter activity"/>
    <property type="evidence" value="ECO:0007669"/>
    <property type="project" value="TreeGrafter"/>
</dbReference>
<reference evidence="10" key="2">
    <citation type="journal article" date="2021" name="PeerJ">
        <title>Extensive microbial diversity within the chicken gut microbiome revealed by metagenomics and culture.</title>
        <authorList>
            <person name="Gilroy R."/>
            <person name="Ravi A."/>
            <person name="Getino M."/>
            <person name="Pursley I."/>
            <person name="Horton D.L."/>
            <person name="Alikhan N.F."/>
            <person name="Baker D."/>
            <person name="Gharbi K."/>
            <person name="Hall N."/>
            <person name="Watson M."/>
            <person name="Adriaenssens E.M."/>
            <person name="Foster-Nyarko E."/>
            <person name="Jarju S."/>
            <person name="Secka A."/>
            <person name="Antonio M."/>
            <person name="Oren A."/>
            <person name="Chaudhuri R.R."/>
            <person name="La Ragione R."/>
            <person name="Hildebrand F."/>
            <person name="Pallen M.J."/>
        </authorList>
    </citation>
    <scope>NUCLEOTIDE SEQUENCE</scope>
    <source>
        <strain evidence="10">ChiSjej1B19-7085</strain>
    </source>
</reference>
<organism evidence="10 11">
    <name type="scientific">Candidatus Gallacutalibacter pullicola</name>
    <dbReference type="NCBI Taxonomy" id="2840830"/>
    <lineage>
        <taxon>Bacteria</taxon>
        <taxon>Bacillati</taxon>
        <taxon>Bacillota</taxon>
        <taxon>Clostridia</taxon>
        <taxon>Eubacteriales</taxon>
        <taxon>Candidatus Gallacutalibacter</taxon>
    </lineage>
</organism>
<feature type="transmembrane region" description="Helical" evidence="7">
    <location>
        <begin position="21"/>
        <end position="39"/>
    </location>
</feature>
<dbReference type="AlphaFoldDB" id="A0A9D1J0K8"/>
<evidence type="ECO:0000313" key="11">
    <source>
        <dbReference type="Proteomes" id="UP000886785"/>
    </source>
</evidence>
<evidence type="ECO:0000256" key="7">
    <source>
        <dbReference type="SAM" id="Phobius"/>
    </source>
</evidence>
<evidence type="ECO:0000256" key="5">
    <source>
        <dbReference type="ARBA" id="ARBA00023136"/>
    </source>
</evidence>
<dbReference type="PANTHER" id="PTHR30572">
    <property type="entry name" value="MEMBRANE COMPONENT OF TRANSPORTER-RELATED"/>
    <property type="match status" value="1"/>
</dbReference>
<evidence type="ECO:0000256" key="2">
    <source>
        <dbReference type="ARBA" id="ARBA00022475"/>
    </source>
</evidence>
<dbReference type="InterPro" id="IPR050250">
    <property type="entry name" value="Macrolide_Exporter_MacB"/>
</dbReference>
<evidence type="ECO:0000313" key="10">
    <source>
        <dbReference type="EMBL" id="HIR56333.1"/>
    </source>
</evidence>
<dbReference type="Pfam" id="PF12704">
    <property type="entry name" value="MacB_PCD"/>
    <property type="match status" value="1"/>
</dbReference>
<dbReference type="InterPro" id="IPR003838">
    <property type="entry name" value="ABC3_permease_C"/>
</dbReference>
<dbReference type="EMBL" id="DVHF01000020">
    <property type="protein sequence ID" value="HIR56333.1"/>
    <property type="molecule type" value="Genomic_DNA"/>
</dbReference>
<sequence>MIDLFRSALKNLRRRSGRISLTILGIAIGVASVVLIGNISQCGSDALTGELDSLGLGGLSVSMSSTSEGGRLTETELENVRAADGVAEATPVLMQNASISSVLSSSSAFLWGIDSTAEDIISLQVLYGRLISKSDVKAASNVCLVDESFAQSAYKRDNIVGKKVSVSCSGRTEEFEVIGVVKTGSGLLQNLIGDYVPSFVYAPYTTVQNFMGRSSFDQIAVKVDDGANVDRVGETITAGLSRLTGIQNGYVSNNLVKQRDGLANILEIITLVLSAVGAISLLVASLSIMTVMLVSVSERTREIGIKKSIGASKTVILLEFLFEAVFLTLIGCAFGIVIGYLVSYAGASYFGMTLRFRIDIMLLAVGFSTLTGVIFGVYPAMKAAALKPVDALRME</sequence>
<keyword evidence="5 7" id="KW-0472">Membrane</keyword>
<evidence type="ECO:0000256" key="1">
    <source>
        <dbReference type="ARBA" id="ARBA00004651"/>
    </source>
</evidence>
<evidence type="ECO:0000259" key="9">
    <source>
        <dbReference type="Pfam" id="PF12704"/>
    </source>
</evidence>
<accession>A0A9D1J0K8</accession>
<feature type="transmembrane region" description="Helical" evidence="7">
    <location>
        <begin position="315"/>
        <end position="340"/>
    </location>
</feature>
<dbReference type="GO" id="GO:0005886">
    <property type="term" value="C:plasma membrane"/>
    <property type="evidence" value="ECO:0007669"/>
    <property type="project" value="UniProtKB-SubCell"/>
</dbReference>
<keyword evidence="4 7" id="KW-1133">Transmembrane helix</keyword>
<feature type="transmembrane region" description="Helical" evidence="7">
    <location>
        <begin position="268"/>
        <end position="294"/>
    </location>
</feature>
<comment type="caution">
    <text evidence="10">The sequence shown here is derived from an EMBL/GenBank/DDBJ whole genome shotgun (WGS) entry which is preliminary data.</text>
</comment>
<evidence type="ECO:0000256" key="4">
    <source>
        <dbReference type="ARBA" id="ARBA00022989"/>
    </source>
</evidence>
<feature type="domain" description="MacB-like periplasmic core" evidence="9">
    <location>
        <begin position="21"/>
        <end position="237"/>
    </location>
</feature>
<keyword evidence="3 7" id="KW-0812">Transmembrane</keyword>
<keyword evidence="2" id="KW-1003">Cell membrane</keyword>
<protein>
    <submittedName>
        <fullName evidence="10">ABC transporter permease</fullName>
    </submittedName>
</protein>
<name>A0A9D1J0K8_9FIRM</name>